<evidence type="ECO:0000256" key="1">
    <source>
        <dbReference type="SAM" id="MobiDB-lite"/>
    </source>
</evidence>
<gene>
    <name evidence="2" type="ORF">PG999_007871</name>
</gene>
<keyword evidence="3" id="KW-1185">Reference proteome</keyword>
<name>A0AAW0QT21_9PEZI</name>
<evidence type="ECO:0000313" key="2">
    <source>
        <dbReference type="EMBL" id="KAK8109734.1"/>
    </source>
</evidence>
<dbReference type="AlphaFoldDB" id="A0AAW0QT21"/>
<protein>
    <submittedName>
        <fullName evidence="2">Uncharacterized protein</fullName>
    </submittedName>
</protein>
<organism evidence="2 3">
    <name type="scientific">Apiospora kogelbergensis</name>
    <dbReference type="NCBI Taxonomy" id="1337665"/>
    <lineage>
        <taxon>Eukaryota</taxon>
        <taxon>Fungi</taxon>
        <taxon>Dikarya</taxon>
        <taxon>Ascomycota</taxon>
        <taxon>Pezizomycotina</taxon>
        <taxon>Sordariomycetes</taxon>
        <taxon>Xylariomycetidae</taxon>
        <taxon>Amphisphaeriales</taxon>
        <taxon>Apiosporaceae</taxon>
        <taxon>Apiospora</taxon>
    </lineage>
</organism>
<reference evidence="2 3" key="1">
    <citation type="submission" date="2023-01" db="EMBL/GenBank/DDBJ databases">
        <title>Analysis of 21 Apiospora genomes using comparative genomics revels a genus with tremendous synthesis potential of carbohydrate active enzymes and secondary metabolites.</title>
        <authorList>
            <person name="Sorensen T."/>
        </authorList>
    </citation>
    <scope>NUCLEOTIDE SEQUENCE [LARGE SCALE GENOMIC DNA]</scope>
    <source>
        <strain evidence="2 3">CBS 117206</strain>
    </source>
</reference>
<sequence>MQPVAPMHTGSVSRYATPGSAMPYVMPSVEGRAAAETPFQPLGPPSAHVRHIQSHGLNFYQYPQEHEPASPYNNMHVGIAHQQEAASNAAMAHRHLVELDKAVKDLSDNLVVANATIAAQQDRLDRMSSRMEAFDNAVAGVEKAEGAFLTQNNKVDAAVRGIESIANLAASVASDIIGGRPNGVVDGPNGVTDADNGDTGGPSSGPEGDESEGMSD</sequence>
<dbReference type="Proteomes" id="UP001392437">
    <property type="component" value="Unassembled WGS sequence"/>
</dbReference>
<proteinExistence type="predicted"/>
<dbReference type="EMBL" id="JAQQWP010000007">
    <property type="protein sequence ID" value="KAK8109734.1"/>
    <property type="molecule type" value="Genomic_DNA"/>
</dbReference>
<evidence type="ECO:0000313" key="3">
    <source>
        <dbReference type="Proteomes" id="UP001392437"/>
    </source>
</evidence>
<feature type="compositionally biased region" description="Acidic residues" evidence="1">
    <location>
        <begin position="207"/>
        <end position="216"/>
    </location>
</feature>
<accession>A0AAW0QT21</accession>
<comment type="caution">
    <text evidence="2">The sequence shown here is derived from an EMBL/GenBank/DDBJ whole genome shotgun (WGS) entry which is preliminary data.</text>
</comment>
<feature type="region of interest" description="Disordered" evidence="1">
    <location>
        <begin position="177"/>
        <end position="216"/>
    </location>
</feature>